<name>A0A453RKW1_AEGTS</name>
<dbReference type="Proteomes" id="UP000015105">
    <property type="component" value="Chromosome 7D"/>
</dbReference>
<dbReference type="InterPro" id="IPR016177">
    <property type="entry name" value="DNA-bd_dom_sf"/>
</dbReference>
<feature type="domain" description="MBD" evidence="6">
    <location>
        <begin position="1"/>
        <end position="30"/>
    </location>
</feature>
<dbReference type="InterPro" id="IPR001739">
    <property type="entry name" value="Methyl_CpG_DNA-bd"/>
</dbReference>
<evidence type="ECO:0000259" key="6">
    <source>
        <dbReference type="PROSITE" id="PS50982"/>
    </source>
</evidence>
<protein>
    <recommendedName>
        <fullName evidence="6">MBD domain-containing protein</fullName>
    </recommendedName>
</protein>
<reference evidence="8" key="2">
    <citation type="journal article" date="2017" name="Nat. Plants">
        <title>The Aegilops tauschii genome reveals multiple impacts of transposons.</title>
        <authorList>
            <person name="Zhao G."/>
            <person name="Zou C."/>
            <person name="Li K."/>
            <person name="Wang K."/>
            <person name="Li T."/>
            <person name="Gao L."/>
            <person name="Zhang X."/>
            <person name="Wang H."/>
            <person name="Yang Z."/>
            <person name="Liu X."/>
            <person name="Jiang W."/>
            <person name="Mao L."/>
            <person name="Kong X."/>
            <person name="Jiao Y."/>
            <person name="Jia J."/>
        </authorList>
    </citation>
    <scope>NUCLEOTIDE SEQUENCE [LARGE SCALE GENOMIC DNA]</scope>
    <source>
        <strain evidence="8">cv. AL8/78</strain>
    </source>
</reference>
<dbReference type="EnsemblPlants" id="AET7Gv20616200.5">
    <property type="protein sequence ID" value="AET7Gv20616200.5"/>
    <property type="gene ID" value="AET7Gv20616200"/>
</dbReference>
<reference evidence="8" key="1">
    <citation type="journal article" date="2014" name="Science">
        <title>Ancient hybridizations among the ancestral genomes of bread wheat.</title>
        <authorList>
            <consortium name="International Wheat Genome Sequencing Consortium,"/>
            <person name="Marcussen T."/>
            <person name="Sandve S.R."/>
            <person name="Heier L."/>
            <person name="Spannagl M."/>
            <person name="Pfeifer M."/>
            <person name="Jakobsen K.S."/>
            <person name="Wulff B.B."/>
            <person name="Steuernagel B."/>
            <person name="Mayer K.F."/>
            <person name="Olsen O.A."/>
        </authorList>
    </citation>
    <scope>NUCLEOTIDE SEQUENCE [LARGE SCALE GENOMIC DNA]</scope>
    <source>
        <strain evidence="8">cv. AL8/78</strain>
    </source>
</reference>
<keyword evidence="2" id="KW-0805">Transcription regulation</keyword>
<dbReference type="Gene3D" id="3.30.890.10">
    <property type="entry name" value="Methyl-cpg-binding Protein 2, Chain A"/>
    <property type="match status" value="1"/>
</dbReference>
<reference evidence="7" key="4">
    <citation type="submission" date="2019-03" db="UniProtKB">
        <authorList>
            <consortium name="EnsemblPlants"/>
        </authorList>
    </citation>
    <scope>IDENTIFICATION</scope>
</reference>
<dbReference type="GO" id="GO:0005634">
    <property type="term" value="C:nucleus"/>
    <property type="evidence" value="ECO:0007669"/>
    <property type="project" value="UniProtKB-SubCell"/>
</dbReference>
<keyword evidence="4" id="KW-0804">Transcription</keyword>
<dbReference type="PROSITE" id="PS50982">
    <property type="entry name" value="MBD"/>
    <property type="match status" value="1"/>
</dbReference>
<evidence type="ECO:0000313" key="8">
    <source>
        <dbReference type="Proteomes" id="UP000015105"/>
    </source>
</evidence>
<comment type="subcellular location">
    <subcellularLocation>
        <location evidence="1">Nucleus</location>
    </subcellularLocation>
</comment>
<dbReference type="AlphaFoldDB" id="A0A453RKW1"/>
<evidence type="ECO:0000256" key="5">
    <source>
        <dbReference type="ARBA" id="ARBA00023242"/>
    </source>
</evidence>
<evidence type="ECO:0000313" key="7">
    <source>
        <dbReference type="EnsemblPlants" id="AET7Gv20616200.5"/>
    </source>
</evidence>
<evidence type="ECO:0000256" key="2">
    <source>
        <dbReference type="ARBA" id="ARBA00023015"/>
    </source>
</evidence>
<keyword evidence="3" id="KW-0238">DNA-binding</keyword>
<reference evidence="7" key="5">
    <citation type="journal article" date="2021" name="G3 (Bethesda)">
        <title>Aegilops tauschii genome assembly Aet v5.0 features greater sequence contiguity and improved annotation.</title>
        <authorList>
            <person name="Wang L."/>
            <person name="Zhu T."/>
            <person name="Rodriguez J.C."/>
            <person name="Deal K.R."/>
            <person name="Dubcovsky J."/>
            <person name="McGuire P.E."/>
            <person name="Lux T."/>
            <person name="Spannagl M."/>
            <person name="Mayer K.F.X."/>
            <person name="Baldrich P."/>
            <person name="Meyers B.C."/>
            <person name="Huo N."/>
            <person name="Gu Y.Q."/>
            <person name="Zhou H."/>
            <person name="Devos K.M."/>
            <person name="Bennetzen J.L."/>
            <person name="Unver T."/>
            <person name="Budak H."/>
            <person name="Gulick P.J."/>
            <person name="Galiba G."/>
            <person name="Kalapos B."/>
            <person name="Nelson D.R."/>
            <person name="Li P."/>
            <person name="You F.M."/>
            <person name="Luo M.C."/>
            <person name="Dvorak J."/>
        </authorList>
    </citation>
    <scope>NUCLEOTIDE SEQUENCE [LARGE SCALE GENOMIC DNA]</scope>
    <source>
        <strain evidence="7">cv. AL8/78</strain>
    </source>
</reference>
<dbReference type="SUPFAM" id="SSF54171">
    <property type="entry name" value="DNA-binding domain"/>
    <property type="match status" value="1"/>
</dbReference>
<evidence type="ECO:0000256" key="1">
    <source>
        <dbReference type="ARBA" id="ARBA00004123"/>
    </source>
</evidence>
<evidence type="ECO:0000256" key="4">
    <source>
        <dbReference type="ARBA" id="ARBA00023163"/>
    </source>
</evidence>
<dbReference type="Pfam" id="PF01429">
    <property type="entry name" value="MBD"/>
    <property type="match status" value="1"/>
</dbReference>
<dbReference type="GO" id="GO:0003677">
    <property type="term" value="F:DNA binding"/>
    <property type="evidence" value="ECO:0007669"/>
    <property type="project" value="UniProtKB-KW"/>
</dbReference>
<evidence type="ECO:0000256" key="3">
    <source>
        <dbReference type="ARBA" id="ARBA00023125"/>
    </source>
</evidence>
<keyword evidence="5" id="KW-0539">Nucleus</keyword>
<organism evidence="7 8">
    <name type="scientific">Aegilops tauschii subsp. strangulata</name>
    <name type="common">Goatgrass</name>
    <dbReference type="NCBI Taxonomy" id="200361"/>
    <lineage>
        <taxon>Eukaryota</taxon>
        <taxon>Viridiplantae</taxon>
        <taxon>Streptophyta</taxon>
        <taxon>Embryophyta</taxon>
        <taxon>Tracheophyta</taxon>
        <taxon>Spermatophyta</taxon>
        <taxon>Magnoliopsida</taxon>
        <taxon>Liliopsida</taxon>
        <taxon>Poales</taxon>
        <taxon>Poaceae</taxon>
        <taxon>BOP clade</taxon>
        <taxon>Pooideae</taxon>
        <taxon>Triticodae</taxon>
        <taxon>Triticeae</taxon>
        <taxon>Triticinae</taxon>
        <taxon>Aegilops</taxon>
    </lineage>
</organism>
<dbReference type="Gramene" id="AET7Gv20616200.5">
    <property type="protein sequence ID" value="AET7Gv20616200.5"/>
    <property type="gene ID" value="AET7Gv20616200"/>
</dbReference>
<keyword evidence="8" id="KW-1185">Reference proteome</keyword>
<proteinExistence type="predicted"/>
<accession>A0A453RKW1</accession>
<sequence length="30" mass="3577">YYISPAGRKVRSMKDVERYLEDNPDYAARL</sequence>
<reference evidence="7" key="3">
    <citation type="journal article" date="2017" name="Nature">
        <title>Genome sequence of the progenitor of the wheat D genome Aegilops tauschii.</title>
        <authorList>
            <person name="Luo M.C."/>
            <person name="Gu Y.Q."/>
            <person name="Puiu D."/>
            <person name="Wang H."/>
            <person name="Twardziok S.O."/>
            <person name="Deal K.R."/>
            <person name="Huo N."/>
            <person name="Zhu T."/>
            <person name="Wang L."/>
            <person name="Wang Y."/>
            <person name="McGuire P.E."/>
            <person name="Liu S."/>
            <person name="Long H."/>
            <person name="Ramasamy R.K."/>
            <person name="Rodriguez J.C."/>
            <person name="Van S.L."/>
            <person name="Yuan L."/>
            <person name="Wang Z."/>
            <person name="Xia Z."/>
            <person name="Xiao L."/>
            <person name="Anderson O.D."/>
            <person name="Ouyang S."/>
            <person name="Liang Y."/>
            <person name="Zimin A.V."/>
            <person name="Pertea G."/>
            <person name="Qi P."/>
            <person name="Bennetzen J.L."/>
            <person name="Dai X."/>
            <person name="Dawson M.W."/>
            <person name="Muller H.G."/>
            <person name="Kugler K."/>
            <person name="Rivarola-Duarte L."/>
            <person name="Spannagl M."/>
            <person name="Mayer K.F.X."/>
            <person name="Lu F.H."/>
            <person name="Bevan M.W."/>
            <person name="Leroy P."/>
            <person name="Li P."/>
            <person name="You F.M."/>
            <person name="Sun Q."/>
            <person name="Liu Z."/>
            <person name="Lyons E."/>
            <person name="Wicker T."/>
            <person name="Salzberg S.L."/>
            <person name="Devos K.M."/>
            <person name="Dvorak J."/>
        </authorList>
    </citation>
    <scope>NUCLEOTIDE SEQUENCE [LARGE SCALE GENOMIC DNA]</scope>
    <source>
        <strain evidence="7">cv. AL8/78</strain>
    </source>
</reference>